<name>A0ABD3DU66_9LAMI</name>
<organism evidence="1 2">
    <name type="scientific">Castilleja foliolosa</name>
    <dbReference type="NCBI Taxonomy" id="1961234"/>
    <lineage>
        <taxon>Eukaryota</taxon>
        <taxon>Viridiplantae</taxon>
        <taxon>Streptophyta</taxon>
        <taxon>Embryophyta</taxon>
        <taxon>Tracheophyta</taxon>
        <taxon>Spermatophyta</taxon>
        <taxon>Magnoliopsida</taxon>
        <taxon>eudicotyledons</taxon>
        <taxon>Gunneridae</taxon>
        <taxon>Pentapetalae</taxon>
        <taxon>asterids</taxon>
        <taxon>lamiids</taxon>
        <taxon>Lamiales</taxon>
        <taxon>Orobanchaceae</taxon>
        <taxon>Pedicularideae</taxon>
        <taxon>Castillejinae</taxon>
        <taxon>Castilleja</taxon>
    </lineage>
</organism>
<sequence length="73" mass="8171">MMLGGRRLADWFTSRAERGWLRWPSGADTSRAKAASAVVMTVNGGLTPVANYYHDKKRNMIGNIRVVIQSTYL</sequence>
<keyword evidence="2" id="KW-1185">Reference proteome</keyword>
<evidence type="ECO:0000313" key="2">
    <source>
        <dbReference type="Proteomes" id="UP001632038"/>
    </source>
</evidence>
<dbReference type="Proteomes" id="UP001632038">
    <property type="component" value="Unassembled WGS sequence"/>
</dbReference>
<gene>
    <name evidence="1" type="ORF">CASFOL_011727</name>
</gene>
<reference evidence="2" key="1">
    <citation type="journal article" date="2024" name="IScience">
        <title>Strigolactones Initiate the Formation of Haustorium-like Structures in Castilleja.</title>
        <authorList>
            <person name="Buerger M."/>
            <person name="Peterson D."/>
            <person name="Chory J."/>
        </authorList>
    </citation>
    <scope>NUCLEOTIDE SEQUENCE [LARGE SCALE GENOMIC DNA]</scope>
</reference>
<dbReference type="AlphaFoldDB" id="A0ABD3DU66"/>
<comment type="caution">
    <text evidence="1">The sequence shown here is derived from an EMBL/GenBank/DDBJ whole genome shotgun (WGS) entry which is preliminary data.</text>
</comment>
<protein>
    <submittedName>
        <fullName evidence="1">Uncharacterized protein</fullName>
    </submittedName>
</protein>
<accession>A0ABD3DU66</accession>
<proteinExistence type="predicted"/>
<dbReference type="EMBL" id="JAVIJP010000014">
    <property type="protein sequence ID" value="KAL3644424.1"/>
    <property type="molecule type" value="Genomic_DNA"/>
</dbReference>
<evidence type="ECO:0000313" key="1">
    <source>
        <dbReference type="EMBL" id="KAL3644424.1"/>
    </source>
</evidence>